<evidence type="ECO:0000256" key="2">
    <source>
        <dbReference type="SAM" id="SignalP"/>
    </source>
</evidence>
<dbReference type="STRING" id="74649.A0A2P6QCT1"/>
<evidence type="ECO:0000256" key="1">
    <source>
        <dbReference type="ARBA" id="ARBA00023054"/>
    </source>
</evidence>
<keyword evidence="1" id="KW-0175">Coiled coil</keyword>
<keyword evidence="5" id="KW-1185">Reference proteome</keyword>
<dbReference type="Pfam" id="PF22486">
    <property type="entry name" value="MATH_2"/>
    <property type="match status" value="1"/>
</dbReference>
<dbReference type="EMBL" id="PDCK01000043">
    <property type="protein sequence ID" value="PRQ31986.1"/>
    <property type="molecule type" value="Genomic_DNA"/>
</dbReference>
<feature type="chain" id="PRO_5015159274" evidence="2">
    <location>
        <begin position="16"/>
        <end position="86"/>
    </location>
</feature>
<dbReference type="AlphaFoldDB" id="A0A2P6QCT1"/>
<name>A0A2P6QCT1_ROSCH</name>
<comment type="caution">
    <text evidence="4">The sequence shown here is derived from an EMBL/GenBank/DDBJ whole genome shotgun (WGS) entry which is preliminary data.</text>
</comment>
<evidence type="ECO:0000313" key="4">
    <source>
        <dbReference type="EMBL" id="PRQ31986.1"/>
    </source>
</evidence>
<organism evidence="4 5">
    <name type="scientific">Rosa chinensis</name>
    <name type="common">China rose</name>
    <dbReference type="NCBI Taxonomy" id="74649"/>
    <lineage>
        <taxon>Eukaryota</taxon>
        <taxon>Viridiplantae</taxon>
        <taxon>Streptophyta</taxon>
        <taxon>Embryophyta</taxon>
        <taxon>Tracheophyta</taxon>
        <taxon>Spermatophyta</taxon>
        <taxon>Magnoliopsida</taxon>
        <taxon>eudicotyledons</taxon>
        <taxon>Gunneridae</taxon>
        <taxon>Pentapetalae</taxon>
        <taxon>rosids</taxon>
        <taxon>fabids</taxon>
        <taxon>Rosales</taxon>
        <taxon>Rosaceae</taxon>
        <taxon>Rosoideae</taxon>
        <taxon>Rosoideae incertae sedis</taxon>
        <taxon>Rosa</taxon>
    </lineage>
</organism>
<reference evidence="4 5" key="1">
    <citation type="journal article" date="2018" name="Nat. Genet.">
        <title>The Rosa genome provides new insights in the design of modern roses.</title>
        <authorList>
            <person name="Bendahmane M."/>
        </authorList>
    </citation>
    <scope>NUCLEOTIDE SEQUENCE [LARGE SCALE GENOMIC DNA]</scope>
    <source>
        <strain evidence="5">cv. Old Blush</strain>
    </source>
</reference>
<feature type="signal peptide" evidence="2">
    <location>
        <begin position="1"/>
        <end position="15"/>
    </location>
</feature>
<dbReference type="Gramene" id="PRQ31986">
    <property type="protein sequence ID" value="PRQ31986"/>
    <property type="gene ID" value="RchiOBHm_Chr5g0041421"/>
</dbReference>
<sequence>MICVMVLDLTGLVWQILLYLKGDVVDYLSPYLDVLDASKLPQGWSRCAQFSLKVVNQLQPSESHFVFHFSMAHLWMLRYCTCVQCL</sequence>
<dbReference type="SUPFAM" id="SSF49599">
    <property type="entry name" value="TRAF domain-like"/>
    <property type="match status" value="1"/>
</dbReference>
<protein>
    <submittedName>
        <fullName evidence="4">Putative ubiquitinyl hydrolase 1</fullName>
        <ecNumber evidence="4">3.4.19.12</ecNumber>
    </submittedName>
</protein>
<dbReference type="InterPro" id="IPR002083">
    <property type="entry name" value="MATH/TRAF_dom"/>
</dbReference>
<feature type="domain" description="MATH" evidence="3">
    <location>
        <begin position="11"/>
        <end position="64"/>
    </location>
</feature>
<dbReference type="CDD" id="cd00121">
    <property type="entry name" value="MATH"/>
    <property type="match status" value="1"/>
</dbReference>
<dbReference type="Proteomes" id="UP000238479">
    <property type="component" value="Chromosome 5"/>
</dbReference>
<keyword evidence="4" id="KW-0378">Hydrolase</keyword>
<dbReference type="InterPro" id="IPR050804">
    <property type="entry name" value="MCC"/>
</dbReference>
<dbReference type="Gene3D" id="2.60.210.10">
    <property type="entry name" value="Apoptosis, Tumor Necrosis Factor Receptor Associated Protein 2, Chain A"/>
    <property type="match status" value="1"/>
</dbReference>
<dbReference type="GO" id="GO:0004843">
    <property type="term" value="F:cysteine-type deubiquitinase activity"/>
    <property type="evidence" value="ECO:0007669"/>
    <property type="project" value="UniProtKB-EC"/>
</dbReference>
<evidence type="ECO:0000259" key="3">
    <source>
        <dbReference type="Pfam" id="PF22486"/>
    </source>
</evidence>
<dbReference type="EC" id="3.4.19.12" evidence="4"/>
<dbReference type="PANTHER" id="PTHR46236:SF35">
    <property type="entry name" value="MATH DOMAIN-CONTAINING PROTEIN"/>
    <property type="match status" value="1"/>
</dbReference>
<gene>
    <name evidence="4" type="ORF">RchiOBHm_Chr5g0041421</name>
</gene>
<dbReference type="PANTHER" id="PTHR46236">
    <property type="entry name" value="TRAF-LIKE SUPERFAMILY PROTEIN"/>
    <property type="match status" value="1"/>
</dbReference>
<evidence type="ECO:0000313" key="5">
    <source>
        <dbReference type="Proteomes" id="UP000238479"/>
    </source>
</evidence>
<accession>A0A2P6QCT1</accession>
<dbReference type="InterPro" id="IPR008974">
    <property type="entry name" value="TRAF-like"/>
</dbReference>
<keyword evidence="2" id="KW-0732">Signal</keyword>
<proteinExistence type="predicted"/>